<dbReference type="GO" id="GO:0000070">
    <property type="term" value="P:mitotic sister chromatid segregation"/>
    <property type="evidence" value="ECO:0007669"/>
    <property type="project" value="InterPro"/>
</dbReference>
<dbReference type="EMBL" id="JAKLMC020000013">
    <property type="protein sequence ID" value="KAK5952810.1"/>
    <property type="molecule type" value="Genomic_DNA"/>
</dbReference>
<dbReference type="PANTHER" id="PTHR31749:SF3">
    <property type="entry name" value="KINETOCHORE-ASSOCIATED PROTEIN NSL1 HOMOLOG"/>
    <property type="match status" value="1"/>
</dbReference>
<protein>
    <submittedName>
        <fullName evidence="3">Uncharacterized protein</fullName>
    </submittedName>
</protein>
<dbReference type="InterPro" id="IPR013950">
    <property type="entry name" value="Mis14/Nsl1"/>
</dbReference>
<keyword evidence="1" id="KW-0175">Coiled coil</keyword>
<feature type="coiled-coil region" evidence="1">
    <location>
        <begin position="178"/>
        <end position="221"/>
    </location>
</feature>
<dbReference type="GO" id="GO:0000444">
    <property type="term" value="C:MIS12/MIND type complex"/>
    <property type="evidence" value="ECO:0007669"/>
    <property type="project" value="TreeGrafter"/>
</dbReference>
<proteinExistence type="predicted"/>
<dbReference type="Proteomes" id="UP001316803">
    <property type="component" value="Unassembled WGS sequence"/>
</dbReference>
<organism evidence="3 4">
    <name type="scientific">Knufia fluminis</name>
    <dbReference type="NCBI Taxonomy" id="191047"/>
    <lineage>
        <taxon>Eukaryota</taxon>
        <taxon>Fungi</taxon>
        <taxon>Dikarya</taxon>
        <taxon>Ascomycota</taxon>
        <taxon>Pezizomycotina</taxon>
        <taxon>Eurotiomycetes</taxon>
        <taxon>Chaetothyriomycetidae</taxon>
        <taxon>Chaetothyriales</taxon>
        <taxon>Trichomeriaceae</taxon>
        <taxon>Knufia</taxon>
    </lineage>
</organism>
<feature type="compositionally biased region" description="Low complexity" evidence="2">
    <location>
        <begin position="137"/>
        <end position="157"/>
    </location>
</feature>
<accession>A0AAN8EFC2</accession>
<name>A0AAN8EFC2_9EURO</name>
<evidence type="ECO:0000313" key="4">
    <source>
        <dbReference type="Proteomes" id="UP001316803"/>
    </source>
</evidence>
<feature type="compositionally biased region" description="Polar residues" evidence="2">
    <location>
        <begin position="1"/>
        <end position="15"/>
    </location>
</feature>
<dbReference type="Pfam" id="PF08641">
    <property type="entry name" value="Mis14"/>
    <property type="match status" value="1"/>
</dbReference>
<sequence length="299" mass="32557">MAQTTTNNSNPTTKHPNPIPNPHHRKIELQSHADLTYLQTNLAQAAREKLDLHFPLSAKQAAPAEVITLGGAPEPTSQDQHAQGGKNGGEEDENEDPMRRHVRLLVDAFLAQTHSSASHSISVNGIDASSLPQAQLPSCSNPTPDPDSTTSQPLDPSQEIEGLHYTYSAFDLRLQKKLASLHGELESLTAQVSKLRCEAPRSSAEKYASQLEAALARDEEEWEGEQARVRNGTYTGLELDSMREGWNEDVRGVYERGVGDLAVLSGAAQRKEDGDHDVGSLTETVGKVQRARNVAGEFE</sequence>
<evidence type="ECO:0000313" key="3">
    <source>
        <dbReference type="EMBL" id="KAK5952810.1"/>
    </source>
</evidence>
<reference evidence="3 4" key="1">
    <citation type="submission" date="2022-12" db="EMBL/GenBank/DDBJ databases">
        <title>Genomic features and morphological characterization of a novel Knufia sp. strain isolated from spacecraft assembly facility.</title>
        <authorList>
            <person name="Teixeira M."/>
            <person name="Chander A.M."/>
            <person name="Stajich J.E."/>
            <person name="Venkateswaran K."/>
        </authorList>
    </citation>
    <scope>NUCLEOTIDE SEQUENCE [LARGE SCALE GENOMIC DNA]</scope>
    <source>
        <strain evidence="3 4">FJI-L2-BK-P2</strain>
    </source>
</reference>
<keyword evidence="4" id="KW-1185">Reference proteome</keyword>
<dbReference type="PANTHER" id="PTHR31749">
    <property type="entry name" value="KINETOCHORE-ASSOCIATED PROTEIN NSL1 HOMOLOG"/>
    <property type="match status" value="1"/>
</dbReference>
<feature type="region of interest" description="Disordered" evidence="2">
    <location>
        <begin position="69"/>
        <end position="97"/>
    </location>
</feature>
<gene>
    <name evidence="3" type="ORF">OHC33_005929</name>
</gene>
<dbReference type="AlphaFoldDB" id="A0AAN8EFC2"/>
<evidence type="ECO:0000256" key="2">
    <source>
        <dbReference type="SAM" id="MobiDB-lite"/>
    </source>
</evidence>
<feature type="region of interest" description="Disordered" evidence="2">
    <location>
        <begin position="132"/>
        <end position="157"/>
    </location>
</feature>
<evidence type="ECO:0000256" key="1">
    <source>
        <dbReference type="SAM" id="Coils"/>
    </source>
</evidence>
<comment type="caution">
    <text evidence="3">The sequence shown here is derived from an EMBL/GenBank/DDBJ whole genome shotgun (WGS) entry which is preliminary data.</text>
</comment>
<feature type="region of interest" description="Disordered" evidence="2">
    <location>
        <begin position="1"/>
        <end position="25"/>
    </location>
</feature>